<dbReference type="Pfam" id="PF13835">
    <property type="entry name" value="DUF4194"/>
    <property type="match status" value="1"/>
</dbReference>
<name>A0A557RM94_9GAMM</name>
<dbReference type="InterPro" id="IPR025449">
    <property type="entry name" value="JetB"/>
</dbReference>
<organism evidence="1 2">
    <name type="scientific">Spiribacter aquaticus</name>
    <dbReference type="NCBI Taxonomy" id="1935996"/>
    <lineage>
        <taxon>Bacteria</taxon>
        <taxon>Pseudomonadati</taxon>
        <taxon>Pseudomonadota</taxon>
        <taxon>Gammaproteobacteria</taxon>
        <taxon>Chromatiales</taxon>
        <taxon>Ectothiorhodospiraceae</taxon>
        <taxon>Spiribacter</taxon>
    </lineage>
</organism>
<gene>
    <name evidence="1" type="ORF">FPL11_00650</name>
</gene>
<accession>A0A557RM94</accession>
<dbReference type="EMBL" id="VMKP01000001">
    <property type="protein sequence ID" value="TVO66242.1"/>
    <property type="molecule type" value="Genomic_DNA"/>
</dbReference>
<proteinExistence type="predicted"/>
<evidence type="ECO:0000313" key="2">
    <source>
        <dbReference type="Proteomes" id="UP000316688"/>
    </source>
</evidence>
<sequence>MTDSPTGNDSDNRFSSMLITLFKGVLYQDQHPQYWQTLLDHVARVRDYVRVLGLELTLDEAEGYAFLRHREPDDPAEERPRLVPRRQLAYPVSLLLALLRKKLAEHDTAGGDPRLIVSRDDIVDMVRVFLPASANEAKQVNRIDSDLNRVVELGFLRRLRGQPNQFEVRRILKSFVDAQWLADLDTQLAAYREHVADDEA</sequence>
<dbReference type="AlphaFoldDB" id="A0A557RM94"/>
<dbReference type="RefSeq" id="WP_144346821.1">
    <property type="nucleotide sequence ID" value="NZ_VMKP01000001.1"/>
</dbReference>
<reference evidence="1 2" key="1">
    <citation type="submission" date="2019-07" db="EMBL/GenBank/DDBJ databases">
        <title>Reclasification of Spiribacter aquaticus.</title>
        <authorList>
            <person name="Leon M.J."/>
            <person name="Sanchez-Porro C."/>
            <person name="Ventosa A."/>
        </authorList>
    </citation>
    <scope>NUCLEOTIDE SEQUENCE [LARGE SCALE GENOMIC DNA]</scope>
    <source>
        <strain evidence="1 2">SP30</strain>
    </source>
</reference>
<protein>
    <submittedName>
        <fullName evidence="1">DUF4194 domain-containing protein</fullName>
    </submittedName>
</protein>
<evidence type="ECO:0000313" key="1">
    <source>
        <dbReference type="EMBL" id="TVO66242.1"/>
    </source>
</evidence>
<keyword evidence="2" id="KW-1185">Reference proteome</keyword>
<comment type="caution">
    <text evidence="1">The sequence shown here is derived from an EMBL/GenBank/DDBJ whole genome shotgun (WGS) entry which is preliminary data.</text>
</comment>
<dbReference type="Proteomes" id="UP000316688">
    <property type="component" value="Unassembled WGS sequence"/>
</dbReference>